<dbReference type="Gene3D" id="3.90.190.10">
    <property type="entry name" value="Protein tyrosine phosphatase superfamily"/>
    <property type="match status" value="1"/>
</dbReference>
<evidence type="ECO:0000313" key="3">
    <source>
        <dbReference type="EMBL" id="CAE2232807.1"/>
    </source>
</evidence>
<dbReference type="Pfam" id="PF00102">
    <property type="entry name" value="Y_phosphatase"/>
    <property type="match status" value="2"/>
</dbReference>
<dbReference type="PANTHER" id="PTHR19134">
    <property type="entry name" value="RECEPTOR-TYPE TYROSINE-PROTEIN PHOSPHATASE"/>
    <property type="match status" value="1"/>
</dbReference>
<evidence type="ECO:0000259" key="2">
    <source>
        <dbReference type="PROSITE" id="PS50056"/>
    </source>
</evidence>
<dbReference type="InterPro" id="IPR050348">
    <property type="entry name" value="Protein-Tyr_Phosphatase"/>
</dbReference>
<organism evidence="3">
    <name type="scientific">Vannella robusta</name>
    <dbReference type="NCBI Taxonomy" id="1487602"/>
    <lineage>
        <taxon>Eukaryota</taxon>
        <taxon>Amoebozoa</taxon>
        <taxon>Discosea</taxon>
        <taxon>Flabellinia</taxon>
        <taxon>Vannellidae</taxon>
        <taxon>Vannella</taxon>
    </lineage>
</organism>
<dbReference type="PROSITE" id="PS00383">
    <property type="entry name" value="TYR_PHOSPHATASE_1"/>
    <property type="match status" value="1"/>
</dbReference>
<dbReference type="InterPro" id="IPR000242">
    <property type="entry name" value="PTP_cat"/>
</dbReference>
<evidence type="ECO:0000259" key="1">
    <source>
        <dbReference type="PROSITE" id="PS50055"/>
    </source>
</evidence>
<dbReference type="PROSITE" id="PS50055">
    <property type="entry name" value="TYR_PHOSPHATASE_PTP"/>
    <property type="match status" value="1"/>
</dbReference>
<dbReference type="InterPro" id="IPR003595">
    <property type="entry name" value="Tyr_Pase_cat"/>
</dbReference>
<dbReference type="InterPro" id="IPR029021">
    <property type="entry name" value="Prot-tyrosine_phosphatase-like"/>
</dbReference>
<dbReference type="InterPro" id="IPR016130">
    <property type="entry name" value="Tyr_Pase_AS"/>
</dbReference>
<dbReference type="SMART" id="SM00404">
    <property type="entry name" value="PTPc_motif"/>
    <property type="match status" value="1"/>
</dbReference>
<dbReference type="SUPFAM" id="SSF52799">
    <property type="entry name" value="(Phosphotyrosine protein) phosphatases II"/>
    <property type="match status" value="1"/>
</dbReference>
<dbReference type="PANTHER" id="PTHR19134:SF449">
    <property type="entry name" value="TYROSINE-PROTEIN PHOSPHATASE 1"/>
    <property type="match status" value="1"/>
</dbReference>
<dbReference type="PROSITE" id="PS50056">
    <property type="entry name" value="TYR_PHOSPHATASE_2"/>
    <property type="match status" value="1"/>
</dbReference>
<dbReference type="CDD" id="cd00047">
    <property type="entry name" value="PTPc"/>
    <property type="match status" value="1"/>
</dbReference>
<gene>
    <name evidence="3" type="ORF">VSP0166_LOCUS14036</name>
</gene>
<dbReference type="SMART" id="SM00194">
    <property type="entry name" value="PTPc"/>
    <property type="match status" value="1"/>
</dbReference>
<accession>A0A7S4IL56</accession>
<dbReference type="EMBL" id="HBKP01019827">
    <property type="protein sequence ID" value="CAE2232807.1"/>
    <property type="molecule type" value="Transcribed_RNA"/>
</dbReference>
<name>A0A7S4IL56_9EUKA</name>
<feature type="domain" description="Tyrosine specific protein phosphatases" evidence="2">
    <location>
        <begin position="192"/>
        <end position="287"/>
    </location>
</feature>
<reference evidence="3" key="1">
    <citation type="submission" date="2021-01" db="EMBL/GenBank/DDBJ databases">
        <authorList>
            <person name="Corre E."/>
            <person name="Pelletier E."/>
            <person name="Niang G."/>
            <person name="Scheremetjew M."/>
            <person name="Finn R."/>
            <person name="Kale V."/>
            <person name="Holt S."/>
            <person name="Cochrane G."/>
            <person name="Meng A."/>
            <person name="Brown T."/>
            <person name="Cohen L."/>
        </authorList>
    </citation>
    <scope>NUCLEOTIDE SEQUENCE</scope>
    <source>
        <strain evidence="3">DIVA3 518/3/11/1/6</strain>
    </source>
</reference>
<dbReference type="InterPro" id="IPR000387">
    <property type="entry name" value="Tyr_Pase_dom"/>
</dbReference>
<feature type="domain" description="Tyrosine-protein phosphatase" evidence="1">
    <location>
        <begin position="41"/>
        <end position="296"/>
    </location>
</feature>
<protein>
    <recommendedName>
        <fullName evidence="4">Protein tyrosine phosphatase</fullName>
    </recommendedName>
</protein>
<dbReference type="PRINTS" id="PR00700">
    <property type="entry name" value="PRTYPHPHTASE"/>
</dbReference>
<dbReference type="AlphaFoldDB" id="A0A7S4IL56"/>
<sequence>MVHAFDCVKGRDLCSSIERLQPEWIKLAKENKTPQTTFDGEKDRYSLPLVCEHSRVKLQPQGVYINANYVLNKNYIASQAPLPHTFSQFYDMIWQENVSVIVMLTKLEESQRCKAHRYWPTSCRPIKFFGDIDNNEHRWKVELLEKDAVDSDILLRTLCITLTKTGESRTITQVQYTGWPDHGCPSEIRSVAAVLDVVDTNYKGGPLLVHCSAGIGRTGTFIAIRHELLCAVQLFRKYSPYFMFESTFEKIKVLQTFLQEHRFSISRTVQQMRQDRNLMVQRLEQLKFCYEFFQYLANDENKDNYCMEEYILPFFFPECREQIISNNSGSLFSFP</sequence>
<evidence type="ECO:0008006" key="4">
    <source>
        <dbReference type="Google" id="ProtNLM"/>
    </source>
</evidence>
<dbReference type="GO" id="GO:0004725">
    <property type="term" value="F:protein tyrosine phosphatase activity"/>
    <property type="evidence" value="ECO:0007669"/>
    <property type="project" value="InterPro"/>
</dbReference>
<proteinExistence type="predicted"/>